<keyword evidence="18" id="KW-1185">Reference proteome</keyword>
<organism evidence="17 18">
    <name type="scientific">Cylicocyclus nassatus</name>
    <name type="common">Nematode worm</name>
    <dbReference type="NCBI Taxonomy" id="53992"/>
    <lineage>
        <taxon>Eukaryota</taxon>
        <taxon>Metazoa</taxon>
        <taxon>Ecdysozoa</taxon>
        <taxon>Nematoda</taxon>
        <taxon>Chromadorea</taxon>
        <taxon>Rhabditida</taxon>
        <taxon>Rhabditina</taxon>
        <taxon>Rhabditomorpha</taxon>
        <taxon>Strongyloidea</taxon>
        <taxon>Strongylidae</taxon>
        <taxon>Cylicocyclus</taxon>
    </lineage>
</organism>
<dbReference type="InterPro" id="IPR008734">
    <property type="entry name" value="PHK_A/B_su"/>
</dbReference>
<feature type="region of interest" description="Disordered" evidence="14">
    <location>
        <begin position="723"/>
        <end position="746"/>
    </location>
</feature>
<keyword evidence="7 13" id="KW-0321">Glycogen metabolism</keyword>
<dbReference type="GO" id="GO:0005886">
    <property type="term" value="C:plasma membrane"/>
    <property type="evidence" value="ECO:0007669"/>
    <property type="project" value="UniProtKB-SubCell"/>
</dbReference>
<feature type="domain" description="Phosphorylase b kinase regulatory subunit alpha/beta C-terminal" evidence="16">
    <location>
        <begin position="1044"/>
        <end position="1158"/>
    </location>
</feature>
<dbReference type="Pfam" id="PF00723">
    <property type="entry name" value="Glyco_hydro_15"/>
    <property type="match status" value="1"/>
</dbReference>
<dbReference type="PANTHER" id="PTHR10749">
    <property type="entry name" value="PHOSPHORYLASE B KINASE REGULATORY SUBUNIT"/>
    <property type="match status" value="1"/>
</dbReference>
<keyword evidence="12 13" id="KW-0636">Prenylation</keyword>
<dbReference type="EMBL" id="CATQJL010000223">
    <property type="protein sequence ID" value="CAJ0597350.1"/>
    <property type="molecule type" value="Genomic_DNA"/>
</dbReference>
<evidence type="ECO:0000256" key="6">
    <source>
        <dbReference type="ARBA" id="ARBA00022553"/>
    </source>
</evidence>
<dbReference type="InterPro" id="IPR011613">
    <property type="entry name" value="GH15-like"/>
</dbReference>
<evidence type="ECO:0000256" key="2">
    <source>
        <dbReference type="ARBA" id="ARBA00004342"/>
    </source>
</evidence>
<evidence type="ECO:0000256" key="3">
    <source>
        <dbReference type="ARBA" id="ARBA00005131"/>
    </source>
</evidence>
<dbReference type="InterPro" id="IPR008928">
    <property type="entry name" value="6-hairpin_glycosidase_sf"/>
</dbReference>
<dbReference type="Gene3D" id="1.50.10.10">
    <property type="match status" value="1"/>
</dbReference>
<dbReference type="SUPFAM" id="SSF48208">
    <property type="entry name" value="Six-hairpin glycosidases"/>
    <property type="match status" value="1"/>
</dbReference>
<dbReference type="InterPro" id="IPR045583">
    <property type="entry name" value="KPBA/B_C"/>
</dbReference>
<comment type="pathway">
    <text evidence="3 13">Glycan biosynthesis; glycogen metabolism.</text>
</comment>
<sequence>MRSRSGSGVRLDRILFMVDQTICKYQNAITGLFANQKEFPDHAWVRDNVYVIHSLWALYRAYMKCAEFDEDLTKANELGLTCVKMMQSILECMMRQADKVELFKKYQRPVDSLHAKYSVSTKSQVCGDTEWGHLQIDATSLFLLTLAQITASGLQVVRNIDEVAFIQNLVYYIENGYRTPDFGIWERGDKTNQGIRELNASSIGMVKAALQAMNDVGDLFGDGSRRSAIHVLPDEIEQCSAVLSSMLPRESFSKETDAALLTIISYPGFAVEDQELVDKTRDTICSTLLGKYGCRRFLRDGYKTALEDPFRLYYNKSELQQFEDIECEWPLFLCFLMLDALYDKNDEAVEDYWQQIESIVVLSEEGFRLIPELYRVEREHVAGEKSERGSQPRVASGATPFLWAQSLYVICCLLYEGFLTPAELDPLSRRLSAHQKRPPCEVQVTILAANSEVQRELRSNGILVQRIDEIDPVFTILPASSLAEIHSRIGQSKKLNLTGRPLDRDVGLLSTSRLYQIGKKFVIFTPQFMDSRRSHLMYDIRILMDEWSSELQYIYASWNSVSISGRPLVVLVVSSDMLTTDGLSDFSNISLNRFMKSTVMGTIKKINTGYLGGARIVMKNLSEFFRTTAVSKLEFGDSTGFLLEESETKVQFALPSDVSISEKSSFSFSPARPAFKRVDSVKDRTSYSIVHKTSMRHRSIALDSNDSDLAELRLKYRTNTLEPTIAERPASPTPTTPKKTSDGNLSKNMLKTYSRNLDNNSSRKDVTRVQMNAMDADDLVDMLLETTVLEEQASIVHCLWMKHGPDYNTNLNGQYVTVKMLMEEVYTKSCEGRMWALVRLTAGLLNKRLEELGKAVTHLLVRQKQITVGMPSKKEEAITSPKTNEELKEIMHRAYADDPNAFMLSQEIIVSLGSLVRTEPKLFVEMFRLRIGLIIQVLASELARIKSLSAADAAENLMTISPFELKSMLFSLLSGRLLEEVVDDNEAAKETRTGIGSFRRHIEERKSLRKSMRSFQGSTRQVPEVPEGPPTPSEDEDEEISAEDDFQFGIWLRHRRIDGALNRVPNNFYASLWDTVNRLPHGIKINDTILHWGLTQEMTRREMKFALEVEQALNRIAEPEYREMVVEALWLLGKIDKLVQSEQPNFPRDRPLDIDTVLHKANDIFVEHNRELGTIVLECCASGKQCDGARGLCRHLYDSAPAGEFGTSHYLIKAMIIMYT</sequence>
<evidence type="ECO:0000256" key="4">
    <source>
        <dbReference type="ARBA" id="ARBA00007128"/>
    </source>
</evidence>
<name>A0AA36M496_CYLNA</name>
<evidence type="ECO:0000256" key="14">
    <source>
        <dbReference type="SAM" id="MobiDB-lite"/>
    </source>
</evidence>
<evidence type="ECO:0000256" key="7">
    <source>
        <dbReference type="ARBA" id="ARBA00022600"/>
    </source>
</evidence>
<keyword evidence="9 13" id="KW-0472">Membrane</keyword>
<reference evidence="17" key="1">
    <citation type="submission" date="2023-07" db="EMBL/GenBank/DDBJ databases">
        <authorList>
            <consortium name="CYATHOMIX"/>
        </authorList>
    </citation>
    <scope>NUCLEOTIDE SEQUENCE</scope>
    <source>
        <strain evidence="17">N/A</strain>
    </source>
</reference>
<evidence type="ECO:0000313" key="17">
    <source>
        <dbReference type="EMBL" id="CAJ0597350.1"/>
    </source>
</evidence>
<comment type="caution">
    <text evidence="17">The sequence shown here is derived from an EMBL/GenBank/DDBJ whole genome shotgun (WGS) entry which is preliminary data.</text>
</comment>
<evidence type="ECO:0000256" key="1">
    <source>
        <dbReference type="ARBA" id="ARBA00002837"/>
    </source>
</evidence>
<proteinExistence type="inferred from homology"/>
<feature type="region of interest" description="Disordered" evidence="14">
    <location>
        <begin position="1010"/>
        <end position="1041"/>
    </location>
</feature>
<dbReference type="GO" id="GO:0005516">
    <property type="term" value="F:calmodulin binding"/>
    <property type="evidence" value="ECO:0007669"/>
    <property type="project" value="UniProtKB-KW"/>
</dbReference>
<comment type="subcellular location">
    <subcellularLocation>
        <location evidence="2 13">Cell membrane</location>
        <topology evidence="2 13">Lipid-anchor</topology>
        <orientation evidence="2 13">Cytoplasmic side</orientation>
    </subcellularLocation>
</comment>
<evidence type="ECO:0000256" key="5">
    <source>
        <dbReference type="ARBA" id="ARBA00022475"/>
    </source>
</evidence>
<dbReference type="Pfam" id="PF19292">
    <property type="entry name" value="KPBB_C"/>
    <property type="match status" value="1"/>
</dbReference>
<dbReference type="GO" id="GO:0005977">
    <property type="term" value="P:glycogen metabolic process"/>
    <property type="evidence" value="ECO:0007669"/>
    <property type="project" value="UniProtKB-KW"/>
</dbReference>
<evidence type="ECO:0000256" key="12">
    <source>
        <dbReference type="ARBA" id="ARBA00023289"/>
    </source>
</evidence>
<comment type="similarity">
    <text evidence="4 13">Belongs to the phosphorylase b kinase regulatory chain family.</text>
</comment>
<keyword evidence="5 13" id="KW-1003">Cell membrane</keyword>
<keyword evidence="6" id="KW-0597">Phosphoprotein</keyword>
<accession>A0AA36M496</accession>
<evidence type="ECO:0000256" key="10">
    <source>
        <dbReference type="ARBA" id="ARBA00023277"/>
    </source>
</evidence>
<keyword evidence="11 13" id="KW-0449">Lipoprotein</keyword>
<evidence type="ECO:0000256" key="13">
    <source>
        <dbReference type="RuleBase" id="RU364123"/>
    </source>
</evidence>
<dbReference type="InterPro" id="IPR012341">
    <property type="entry name" value="6hp_glycosidase-like_sf"/>
</dbReference>
<dbReference type="GO" id="GO:0005964">
    <property type="term" value="C:phosphorylase kinase complex"/>
    <property type="evidence" value="ECO:0007669"/>
    <property type="project" value="TreeGrafter"/>
</dbReference>
<comment type="function">
    <text evidence="1">Phosphorylase b kinase catalyzes the phosphorylation of serine in certain substrates, including troponin I. The alpha chain may bind calmodulin.</text>
</comment>
<feature type="domain" description="GH15-like" evidence="15">
    <location>
        <begin position="9"/>
        <end position="932"/>
    </location>
</feature>
<protein>
    <recommendedName>
        <fullName evidence="13">Phosphorylase b kinase regulatory subunit</fullName>
    </recommendedName>
</protein>
<evidence type="ECO:0000256" key="11">
    <source>
        <dbReference type="ARBA" id="ARBA00023288"/>
    </source>
</evidence>
<keyword evidence="8 13" id="KW-0112">Calmodulin-binding</keyword>
<evidence type="ECO:0000256" key="9">
    <source>
        <dbReference type="ARBA" id="ARBA00023136"/>
    </source>
</evidence>
<dbReference type="Proteomes" id="UP001176961">
    <property type="component" value="Unassembled WGS sequence"/>
</dbReference>
<dbReference type="PANTHER" id="PTHR10749:SF7">
    <property type="entry name" value="PHOSPHORYLASE B KINASE REGULATORY SUBUNIT ALPHA-RELATED"/>
    <property type="match status" value="1"/>
</dbReference>
<keyword evidence="10 13" id="KW-0119">Carbohydrate metabolism</keyword>
<evidence type="ECO:0000256" key="8">
    <source>
        <dbReference type="ARBA" id="ARBA00022860"/>
    </source>
</evidence>
<dbReference type="AlphaFoldDB" id="A0AA36M496"/>
<evidence type="ECO:0000259" key="15">
    <source>
        <dbReference type="Pfam" id="PF00723"/>
    </source>
</evidence>
<dbReference type="FunFam" id="1.50.10.10:FF:000004">
    <property type="entry name" value="Phosphorylase b kinase regulatory subunit"/>
    <property type="match status" value="1"/>
</dbReference>
<evidence type="ECO:0000259" key="16">
    <source>
        <dbReference type="Pfam" id="PF19292"/>
    </source>
</evidence>
<evidence type="ECO:0000313" key="18">
    <source>
        <dbReference type="Proteomes" id="UP001176961"/>
    </source>
</evidence>
<gene>
    <name evidence="17" type="ORF">CYNAS_LOCUS9333</name>
</gene>